<evidence type="ECO:0000256" key="6">
    <source>
        <dbReference type="ARBA" id="ARBA00022884"/>
    </source>
</evidence>
<dbReference type="Proteomes" id="UP000054925">
    <property type="component" value="Unassembled WGS sequence"/>
</dbReference>
<evidence type="ECO:0000313" key="9">
    <source>
        <dbReference type="Proteomes" id="UP000054925"/>
    </source>
</evidence>
<keyword evidence="7" id="KW-0346">Stress response</keyword>
<accession>A0A158G5E0</accession>
<protein>
    <submittedName>
        <fullName evidence="8">YcfA-like protein</fullName>
    </submittedName>
</protein>
<organism evidence="8 9">
    <name type="scientific">Caballeronia terrestris</name>
    <dbReference type="NCBI Taxonomy" id="1226301"/>
    <lineage>
        <taxon>Bacteria</taxon>
        <taxon>Pseudomonadati</taxon>
        <taxon>Pseudomonadota</taxon>
        <taxon>Betaproteobacteria</taxon>
        <taxon>Burkholderiales</taxon>
        <taxon>Burkholderiaceae</taxon>
        <taxon>Caballeronia</taxon>
    </lineage>
</organism>
<keyword evidence="2" id="KW-1277">Toxin-antitoxin system</keyword>
<name>A0A158G5E0_9BURK</name>
<dbReference type="AlphaFoldDB" id="A0A158G5E0"/>
<evidence type="ECO:0000256" key="2">
    <source>
        <dbReference type="ARBA" id="ARBA00022649"/>
    </source>
</evidence>
<dbReference type="EMBL" id="FCOL02000004">
    <property type="protein sequence ID" value="SAL27081.1"/>
    <property type="molecule type" value="Genomic_DNA"/>
</dbReference>
<dbReference type="GO" id="GO:0004519">
    <property type="term" value="F:endonuclease activity"/>
    <property type="evidence" value="ECO:0007669"/>
    <property type="project" value="UniProtKB-KW"/>
</dbReference>
<reference evidence="8" key="1">
    <citation type="submission" date="2016-01" db="EMBL/GenBank/DDBJ databases">
        <authorList>
            <person name="Peeters C."/>
        </authorList>
    </citation>
    <scope>NUCLEOTIDE SEQUENCE [LARGE SCALE GENOMIC DNA]</scope>
    <source>
        <strain evidence="8">LMG 22937</strain>
    </source>
</reference>
<keyword evidence="6" id="KW-0694">RNA-binding</keyword>
<gene>
    <name evidence="8" type="ORF">AWB67_01122</name>
</gene>
<dbReference type="Gene3D" id="3.30.920.30">
    <property type="entry name" value="Hypothetical protein"/>
    <property type="match status" value="1"/>
</dbReference>
<dbReference type="RefSeq" id="WP_087655232.1">
    <property type="nucleotide sequence ID" value="NZ_FCOL02000004.1"/>
</dbReference>
<proteinExistence type="inferred from homology"/>
<evidence type="ECO:0000256" key="1">
    <source>
        <dbReference type="ARBA" id="ARBA00006620"/>
    </source>
</evidence>
<dbReference type="Pfam" id="PF07927">
    <property type="entry name" value="HicA_toxin"/>
    <property type="match status" value="1"/>
</dbReference>
<evidence type="ECO:0000256" key="3">
    <source>
        <dbReference type="ARBA" id="ARBA00022722"/>
    </source>
</evidence>
<evidence type="ECO:0000256" key="5">
    <source>
        <dbReference type="ARBA" id="ARBA00022801"/>
    </source>
</evidence>
<dbReference type="GO" id="GO:0016787">
    <property type="term" value="F:hydrolase activity"/>
    <property type="evidence" value="ECO:0007669"/>
    <property type="project" value="UniProtKB-KW"/>
</dbReference>
<comment type="similarity">
    <text evidence="1">Belongs to the HicA mRNA interferase family.</text>
</comment>
<keyword evidence="4" id="KW-0255">Endonuclease</keyword>
<dbReference type="SUPFAM" id="SSF54786">
    <property type="entry name" value="YcfA/nrd intein domain"/>
    <property type="match status" value="1"/>
</dbReference>
<evidence type="ECO:0000256" key="4">
    <source>
        <dbReference type="ARBA" id="ARBA00022759"/>
    </source>
</evidence>
<evidence type="ECO:0000313" key="8">
    <source>
        <dbReference type="EMBL" id="SAL27081.1"/>
    </source>
</evidence>
<dbReference type="OrthoDB" id="6699594at2"/>
<dbReference type="GO" id="GO:0003729">
    <property type="term" value="F:mRNA binding"/>
    <property type="evidence" value="ECO:0007669"/>
    <property type="project" value="InterPro"/>
</dbReference>
<keyword evidence="9" id="KW-1185">Reference proteome</keyword>
<keyword evidence="5" id="KW-0378">Hydrolase</keyword>
<sequence length="59" mass="6666">MKYSGFRKWLKDQGAMFVPVKGSHFRVTLDGKTTIFLDHGSKVVGTGLVEWIKKQLGLK</sequence>
<keyword evidence="3" id="KW-0540">Nuclease</keyword>
<dbReference type="InterPro" id="IPR038570">
    <property type="entry name" value="HicA_sf"/>
</dbReference>
<comment type="caution">
    <text evidence="8">The sequence shown here is derived from an EMBL/GenBank/DDBJ whole genome shotgun (WGS) entry which is preliminary data.</text>
</comment>
<evidence type="ECO:0000256" key="7">
    <source>
        <dbReference type="ARBA" id="ARBA00023016"/>
    </source>
</evidence>
<dbReference type="InterPro" id="IPR012933">
    <property type="entry name" value="HicA_mRNA_interferase"/>
</dbReference>